<feature type="binding site" evidence="9">
    <location>
        <position position="421"/>
    </location>
    <ligand>
        <name>Zn(2+)</name>
        <dbReference type="ChEBI" id="CHEBI:29105"/>
        <label>2</label>
    </ligand>
</feature>
<dbReference type="SUPFAM" id="SSF53649">
    <property type="entry name" value="Alkaline phosphatase-like"/>
    <property type="match status" value="1"/>
</dbReference>
<dbReference type="InterPro" id="IPR001952">
    <property type="entry name" value="Alkaline_phosphatase"/>
</dbReference>
<keyword evidence="6 9" id="KW-0862">Zinc</keyword>
<dbReference type="Gene3D" id="3.40.720.10">
    <property type="entry name" value="Alkaline Phosphatase, subunit A"/>
    <property type="match status" value="1"/>
</dbReference>
<evidence type="ECO:0000313" key="14">
    <source>
        <dbReference type="EMBL" id="PWN30491.1"/>
    </source>
</evidence>
<evidence type="ECO:0000256" key="4">
    <source>
        <dbReference type="ARBA" id="ARBA00022723"/>
    </source>
</evidence>
<evidence type="ECO:0000256" key="1">
    <source>
        <dbReference type="ARBA" id="ARBA00005984"/>
    </source>
</evidence>
<dbReference type="PRINTS" id="PR00113">
    <property type="entry name" value="ALKPHPHTASE"/>
</dbReference>
<dbReference type="Proteomes" id="UP000245884">
    <property type="component" value="Unassembled WGS sequence"/>
</dbReference>
<evidence type="ECO:0000313" key="15">
    <source>
        <dbReference type="Proteomes" id="UP000245884"/>
    </source>
</evidence>
<dbReference type="EC" id="3.1.3.1" evidence="2 11"/>
<keyword evidence="5 11" id="KW-0378">Hydrolase</keyword>
<keyword evidence="13" id="KW-0472">Membrane</keyword>
<dbReference type="InterPro" id="IPR017850">
    <property type="entry name" value="Alkaline_phosphatase_core_sf"/>
</dbReference>
<dbReference type="GeneID" id="37026919"/>
<dbReference type="Gene3D" id="1.10.60.40">
    <property type="match status" value="1"/>
</dbReference>
<evidence type="ECO:0000256" key="7">
    <source>
        <dbReference type="ARBA" id="ARBA00022842"/>
    </source>
</evidence>
<name>A0A316V1R2_9BASI</name>
<feature type="transmembrane region" description="Helical" evidence="13">
    <location>
        <begin position="26"/>
        <end position="45"/>
    </location>
</feature>
<evidence type="ECO:0000256" key="12">
    <source>
        <dbReference type="SAM" id="MobiDB-lite"/>
    </source>
</evidence>
<dbReference type="OrthoDB" id="5818554at2759"/>
<keyword evidence="3" id="KW-0597">Phosphoprotein</keyword>
<organism evidence="14 15">
    <name type="scientific">Jaminaea rosea</name>
    <dbReference type="NCBI Taxonomy" id="1569628"/>
    <lineage>
        <taxon>Eukaryota</taxon>
        <taxon>Fungi</taxon>
        <taxon>Dikarya</taxon>
        <taxon>Basidiomycota</taxon>
        <taxon>Ustilaginomycotina</taxon>
        <taxon>Exobasidiomycetes</taxon>
        <taxon>Microstromatales</taxon>
        <taxon>Microstromatales incertae sedis</taxon>
        <taxon>Jaminaea</taxon>
    </lineage>
</organism>
<dbReference type="STRING" id="1569628.A0A316V1R2"/>
<comment type="cofactor">
    <cofactor evidence="9">
        <name>Zn(2+)</name>
        <dbReference type="ChEBI" id="CHEBI:29105"/>
    </cofactor>
    <text evidence="9">Binds 2 Zn(2+) ions.</text>
</comment>
<evidence type="ECO:0000256" key="3">
    <source>
        <dbReference type="ARBA" id="ARBA00022553"/>
    </source>
</evidence>
<dbReference type="EMBL" id="KZ819662">
    <property type="protein sequence ID" value="PWN30491.1"/>
    <property type="molecule type" value="Genomic_DNA"/>
</dbReference>
<sequence length="599" mass="64778">MDDKSTTQQWLPAYAATQPRRGRHTLLKAPLATILFVITLTTLFFRPPLSLFSHSSRRRPQQPNVIIMISDGYGPASHTMARTFYRLTHQNDSEPIPEFGWGFPLDSALVGSHRSRSSSSLITDSAAGATAFSCGKKSYNGGIAVDSEGKSCQTVFEAAKAQGYLTGVVVTSRLTDATPACFYAHAASRSQESYIASQMLEKPETGGQRTIDLAVGGGGCFFLPMGDPLSCRSDDRDLVTEATDAGWEVRLGDTMLQSIAEVGPHGEVISRGQPAKNTSSERLRALQTPRLPFLSLLSPSNTPYVVDIPADSEGKTSFPTLAELSEQALQVLSKGKMSSDSTSPRCSVWDRLRRHRRSRKSRPFMLMIEGSQIDLCQHENDAACMVREAVAYQEAAALVKEYVDELNKQGRPTLLISTSDHETGGLTLGRQLTEDYPEYAYYPERLSGVKASAGTLSARLLHFWRQEKPSEGDLREHVAAHILGGKGGLGFGEEKSGGPVTDDEVGLVVSCLREHGSATARPLDDEEGGNEPPPIDNGDDCRKAIAEVASRRAQVGWSSSGHTGVDINLYAHGYGADGLRGNIENTDVSARNVGGEGRD</sequence>
<evidence type="ECO:0000256" key="10">
    <source>
        <dbReference type="RuleBase" id="RU003946"/>
    </source>
</evidence>
<feature type="binding site" evidence="9">
    <location>
        <position position="71"/>
    </location>
    <ligand>
        <name>Zn(2+)</name>
        <dbReference type="ChEBI" id="CHEBI:29105"/>
        <label>2</label>
    </ligand>
</feature>
<feature type="binding site" evidence="9">
    <location>
        <position position="562"/>
    </location>
    <ligand>
        <name>Zn(2+)</name>
        <dbReference type="ChEBI" id="CHEBI:29105"/>
        <label>2</label>
    </ligand>
</feature>
<dbReference type="GO" id="GO:0004035">
    <property type="term" value="F:alkaline phosphatase activity"/>
    <property type="evidence" value="ECO:0007669"/>
    <property type="project" value="UniProtKB-EC"/>
</dbReference>
<evidence type="ECO:0000256" key="13">
    <source>
        <dbReference type="SAM" id="Phobius"/>
    </source>
</evidence>
<keyword evidence="13" id="KW-1133">Transmembrane helix</keyword>
<dbReference type="GO" id="GO:0046872">
    <property type="term" value="F:metal ion binding"/>
    <property type="evidence" value="ECO:0007669"/>
    <property type="project" value="UniProtKB-KW"/>
</dbReference>
<dbReference type="PANTHER" id="PTHR11596:SF5">
    <property type="entry name" value="ALKALINE PHOSPHATASE"/>
    <property type="match status" value="1"/>
</dbReference>
<keyword evidence="7 9" id="KW-0460">Magnesium</keyword>
<dbReference type="PANTHER" id="PTHR11596">
    <property type="entry name" value="ALKALINE PHOSPHATASE"/>
    <property type="match status" value="1"/>
</dbReference>
<dbReference type="GO" id="GO:0000329">
    <property type="term" value="C:fungal-type vacuole membrane"/>
    <property type="evidence" value="ECO:0007669"/>
    <property type="project" value="TreeGrafter"/>
</dbReference>
<dbReference type="AlphaFoldDB" id="A0A316V1R2"/>
<feature type="active site" description="Phosphoserine intermediate" evidence="8">
    <location>
        <position position="125"/>
    </location>
</feature>
<reference evidence="14 15" key="1">
    <citation type="journal article" date="2018" name="Mol. Biol. Evol.">
        <title>Broad Genomic Sampling Reveals a Smut Pathogenic Ancestry of the Fungal Clade Ustilaginomycotina.</title>
        <authorList>
            <person name="Kijpornyongpan T."/>
            <person name="Mondo S.J."/>
            <person name="Barry K."/>
            <person name="Sandor L."/>
            <person name="Lee J."/>
            <person name="Lipzen A."/>
            <person name="Pangilinan J."/>
            <person name="LaButti K."/>
            <person name="Hainaut M."/>
            <person name="Henrissat B."/>
            <person name="Grigoriev I.V."/>
            <person name="Spatafora J.W."/>
            <person name="Aime M.C."/>
        </authorList>
    </citation>
    <scope>NUCLEOTIDE SEQUENCE [LARGE SCALE GENOMIC DNA]</scope>
    <source>
        <strain evidence="14 15">MCA 5214</strain>
    </source>
</reference>
<feature type="binding site" evidence="9">
    <location>
        <position position="176"/>
    </location>
    <ligand>
        <name>Mg(2+)</name>
        <dbReference type="ChEBI" id="CHEBI:18420"/>
    </ligand>
</feature>
<dbReference type="RefSeq" id="XP_025365103.1">
    <property type="nucleotide sequence ID" value="XM_025505096.1"/>
</dbReference>
<dbReference type="CDD" id="cd16012">
    <property type="entry name" value="ALP"/>
    <property type="match status" value="1"/>
</dbReference>
<protein>
    <recommendedName>
        <fullName evidence="2 11">Alkaline phosphatase</fullName>
        <ecNumber evidence="2 11">3.1.3.1</ecNumber>
    </recommendedName>
</protein>
<feature type="binding site" evidence="9">
    <location>
        <position position="374"/>
    </location>
    <ligand>
        <name>Zn(2+)</name>
        <dbReference type="ChEBI" id="CHEBI:29105"/>
        <label>2</label>
    </ligand>
</feature>
<evidence type="ECO:0000256" key="6">
    <source>
        <dbReference type="ARBA" id="ARBA00022833"/>
    </source>
</evidence>
<keyword evidence="4 9" id="KW-0479">Metal-binding</keyword>
<keyword evidence="15" id="KW-1185">Reference proteome</keyword>
<comment type="similarity">
    <text evidence="1 10">Belongs to the alkaline phosphatase family.</text>
</comment>
<evidence type="ECO:0000256" key="2">
    <source>
        <dbReference type="ARBA" id="ARBA00012647"/>
    </source>
</evidence>
<evidence type="ECO:0000256" key="5">
    <source>
        <dbReference type="ARBA" id="ARBA00022801"/>
    </source>
</evidence>
<feature type="binding site" evidence="9">
    <location>
        <position position="369"/>
    </location>
    <ligand>
        <name>Mg(2+)</name>
        <dbReference type="ChEBI" id="CHEBI:18420"/>
    </ligand>
</feature>
<evidence type="ECO:0000256" key="8">
    <source>
        <dbReference type="PIRSR" id="PIRSR601952-1"/>
    </source>
</evidence>
<evidence type="ECO:0000256" key="11">
    <source>
        <dbReference type="RuleBase" id="RU003947"/>
    </source>
</evidence>
<keyword evidence="13" id="KW-0812">Transmembrane</keyword>
<proteinExistence type="inferred from homology"/>
<accession>A0A316V1R2</accession>
<feature type="binding site" evidence="9">
    <location>
        <position position="378"/>
    </location>
    <ligand>
        <name>Zn(2+)</name>
        <dbReference type="ChEBI" id="CHEBI:29105"/>
        <label>2</label>
    </ligand>
</feature>
<comment type="catalytic activity">
    <reaction evidence="11">
        <text>a phosphate monoester + H2O = an alcohol + phosphate</text>
        <dbReference type="Rhea" id="RHEA:15017"/>
        <dbReference type="ChEBI" id="CHEBI:15377"/>
        <dbReference type="ChEBI" id="CHEBI:30879"/>
        <dbReference type="ChEBI" id="CHEBI:43474"/>
        <dbReference type="ChEBI" id="CHEBI:67140"/>
        <dbReference type="EC" id="3.1.3.1"/>
    </reaction>
</comment>
<feature type="region of interest" description="Disordered" evidence="12">
    <location>
        <begin position="517"/>
        <end position="538"/>
    </location>
</feature>
<comment type="cofactor">
    <cofactor evidence="9">
        <name>Mg(2+)</name>
        <dbReference type="ChEBI" id="CHEBI:18420"/>
    </cofactor>
    <text evidence="9">Binds 1 Mg(2+) ion.</text>
</comment>
<dbReference type="SMART" id="SM00098">
    <property type="entry name" value="alkPPc"/>
    <property type="match status" value="1"/>
</dbReference>
<feature type="binding site" evidence="9">
    <location>
        <position position="71"/>
    </location>
    <ligand>
        <name>Mg(2+)</name>
        <dbReference type="ChEBI" id="CHEBI:18420"/>
    </ligand>
</feature>
<gene>
    <name evidence="14" type="ORF">BDZ90DRAFT_229509</name>
</gene>
<dbReference type="InterPro" id="IPR018299">
    <property type="entry name" value="Alkaline_phosphatase_AS"/>
</dbReference>
<dbReference type="PROSITE" id="PS00123">
    <property type="entry name" value="ALKALINE_PHOSPHATASE"/>
    <property type="match status" value="1"/>
</dbReference>
<feature type="binding site" evidence="9">
    <location>
        <position position="178"/>
    </location>
    <ligand>
        <name>Mg(2+)</name>
        <dbReference type="ChEBI" id="CHEBI:18420"/>
    </ligand>
</feature>
<feature type="binding site" evidence="9">
    <location>
        <position position="420"/>
    </location>
    <ligand>
        <name>Zn(2+)</name>
        <dbReference type="ChEBI" id="CHEBI:29105"/>
        <label>2</label>
    </ligand>
</feature>
<dbReference type="Pfam" id="PF00245">
    <property type="entry name" value="Alk_phosphatase"/>
    <property type="match status" value="1"/>
</dbReference>
<evidence type="ECO:0000256" key="9">
    <source>
        <dbReference type="PIRSR" id="PIRSR601952-2"/>
    </source>
</evidence>